<keyword evidence="8" id="KW-0676">Redox-active center</keyword>
<organism evidence="15 16">
    <name type="scientific">Actinomyces oris</name>
    <dbReference type="NCBI Taxonomy" id="544580"/>
    <lineage>
        <taxon>Bacteria</taxon>
        <taxon>Bacillati</taxon>
        <taxon>Actinomycetota</taxon>
        <taxon>Actinomycetes</taxon>
        <taxon>Actinomycetales</taxon>
        <taxon>Actinomycetaceae</taxon>
        <taxon>Actinomyces</taxon>
    </lineage>
</organism>
<dbReference type="GO" id="GO:0045454">
    <property type="term" value="P:cell redox homeostasis"/>
    <property type="evidence" value="ECO:0007669"/>
    <property type="project" value="TreeGrafter"/>
</dbReference>
<evidence type="ECO:0000256" key="11">
    <source>
        <dbReference type="ARBA" id="ARBA00041373"/>
    </source>
</evidence>
<dbReference type="InterPro" id="IPR036249">
    <property type="entry name" value="Thioredoxin-like_sf"/>
</dbReference>
<evidence type="ECO:0000256" key="12">
    <source>
        <dbReference type="ARBA" id="ARBA00049091"/>
    </source>
</evidence>
<feature type="domain" description="Thioredoxin" evidence="14">
    <location>
        <begin position="4"/>
        <end position="158"/>
    </location>
</feature>
<evidence type="ECO:0000256" key="13">
    <source>
        <dbReference type="PIRSR" id="PIRSR000239-1"/>
    </source>
</evidence>
<evidence type="ECO:0000313" key="15">
    <source>
        <dbReference type="EMBL" id="OLL15651.1"/>
    </source>
</evidence>
<sequence>MTQLAAGDRAPEFALPDQNGRTVTLGDLCASTDKGVIVYFYPKACTPGCTKEACDFRDSLEALEAAGYAVVGISPDPASAQAKFSNRHNLPFPLLSDTDHAVMEAWGVWGEKKNYGKVYTGVIRSTVVVAPDGTVTLAQYNVRATGHVKRLRAALGVD</sequence>
<comment type="similarity">
    <text evidence="10">Belongs to the peroxiredoxin family. BCP/PrxQ subfamily.</text>
</comment>
<dbReference type="PROSITE" id="PS51352">
    <property type="entry name" value="THIOREDOXIN_2"/>
    <property type="match status" value="1"/>
</dbReference>
<evidence type="ECO:0000256" key="8">
    <source>
        <dbReference type="ARBA" id="ARBA00023284"/>
    </source>
</evidence>
<dbReference type="GO" id="GO:0034599">
    <property type="term" value="P:cellular response to oxidative stress"/>
    <property type="evidence" value="ECO:0007669"/>
    <property type="project" value="TreeGrafter"/>
</dbReference>
<keyword evidence="4 15" id="KW-0575">Peroxidase</keyword>
<dbReference type="GO" id="GO:0008379">
    <property type="term" value="F:thioredoxin peroxidase activity"/>
    <property type="evidence" value="ECO:0007669"/>
    <property type="project" value="TreeGrafter"/>
</dbReference>
<evidence type="ECO:0000259" key="14">
    <source>
        <dbReference type="PROSITE" id="PS51352"/>
    </source>
</evidence>
<evidence type="ECO:0000313" key="16">
    <source>
        <dbReference type="Proteomes" id="UP000185736"/>
    </source>
</evidence>
<dbReference type="PIRSF" id="PIRSF000239">
    <property type="entry name" value="AHPC"/>
    <property type="match status" value="1"/>
</dbReference>
<keyword evidence="5" id="KW-0049">Antioxidant</keyword>
<evidence type="ECO:0000256" key="7">
    <source>
        <dbReference type="ARBA" id="ARBA00023157"/>
    </source>
</evidence>
<dbReference type="Proteomes" id="UP000185736">
    <property type="component" value="Unassembled WGS sequence"/>
</dbReference>
<evidence type="ECO:0000256" key="10">
    <source>
        <dbReference type="ARBA" id="ARBA00038489"/>
    </source>
</evidence>
<dbReference type="GO" id="GO:0005737">
    <property type="term" value="C:cytoplasm"/>
    <property type="evidence" value="ECO:0007669"/>
    <property type="project" value="TreeGrafter"/>
</dbReference>
<dbReference type="CDD" id="cd03017">
    <property type="entry name" value="PRX_BCP"/>
    <property type="match status" value="1"/>
</dbReference>
<dbReference type="InterPro" id="IPR024706">
    <property type="entry name" value="Peroxiredoxin_AhpC-typ"/>
</dbReference>
<dbReference type="Gene3D" id="3.40.30.10">
    <property type="entry name" value="Glutaredoxin"/>
    <property type="match status" value="1"/>
</dbReference>
<feature type="active site" description="Cysteine sulfenic acid (-SOH) intermediate; for peroxidase activity" evidence="13">
    <location>
        <position position="49"/>
    </location>
</feature>
<gene>
    <name evidence="15" type="ORF">BKH32_01950</name>
</gene>
<evidence type="ECO:0000256" key="1">
    <source>
        <dbReference type="ARBA" id="ARBA00003330"/>
    </source>
</evidence>
<evidence type="ECO:0000256" key="3">
    <source>
        <dbReference type="ARBA" id="ARBA00013017"/>
    </source>
</evidence>
<protein>
    <recommendedName>
        <fullName evidence="3">thioredoxin-dependent peroxiredoxin</fullName>
        <ecNumber evidence="3">1.11.1.24</ecNumber>
    </recommendedName>
    <alternativeName>
        <fullName evidence="11">Bacterioferritin comigratory protein</fullName>
    </alternativeName>
    <alternativeName>
        <fullName evidence="9">Thioredoxin peroxidase</fullName>
    </alternativeName>
</protein>
<dbReference type="InterPro" id="IPR013766">
    <property type="entry name" value="Thioredoxin_domain"/>
</dbReference>
<dbReference type="InterPro" id="IPR050924">
    <property type="entry name" value="Peroxiredoxin_BCP/PrxQ"/>
</dbReference>
<dbReference type="RefSeq" id="WP_075248385.1">
    <property type="nucleotide sequence ID" value="NZ_MSGO01000007.1"/>
</dbReference>
<keyword evidence="6" id="KW-0560">Oxidoreductase</keyword>
<evidence type="ECO:0000256" key="4">
    <source>
        <dbReference type="ARBA" id="ARBA00022559"/>
    </source>
</evidence>
<comment type="caution">
    <text evidence="15">The sequence shown here is derived from an EMBL/GenBank/DDBJ whole genome shotgun (WGS) entry which is preliminary data.</text>
</comment>
<evidence type="ECO:0000256" key="5">
    <source>
        <dbReference type="ARBA" id="ARBA00022862"/>
    </source>
</evidence>
<dbReference type="FunFam" id="3.40.30.10:FF:000007">
    <property type="entry name" value="Thioredoxin-dependent thiol peroxidase"/>
    <property type="match status" value="1"/>
</dbReference>
<name>A0A1Q8I3H3_9ACTO</name>
<comment type="subunit">
    <text evidence="2">Monomer.</text>
</comment>
<proteinExistence type="inferred from homology"/>
<dbReference type="PANTHER" id="PTHR42801">
    <property type="entry name" value="THIOREDOXIN-DEPENDENT PEROXIDE REDUCTASE"/>
    <property type="match status" value="1"/>
</dbReference>
<comment type="function">
    <text evidence="1">Thiol-specific peroxidase that catalyzes the reduction of hydrogen peroxide and organic hydroperoxides to water and alcohols, respectively. Plays a role in cell protection against oxidative stress by detoxifying peroxides and as sensor of hydrogen peroxide-mediated signaling events.</text>
</comment>
<accession>A0A1Q8I3H3</accession>
<reference evidence="15 16" key="1">
    <citation type="submission" date="2016-12" db="EMBL/GenBank/DDBJ databases">
        <title>Genomic comparison of strains in the 'Actinomyces naeslundii' group.</title>
        <authorList>
            <person name="Mughal S.R."/>
            <person name="Do T."/>
            <person name="Gilbert S.C."/>
            <person name="Witherden E.A."/>
            <person name="Didelot X."/>
            <person name="Beighton D."/>
        </authorList>
    </citation>
    <scope>NUCLEOTIDE SEQUENCE [LARGE SCALE GENOMIC DNA]</scope>
    <source>
        <strain evidence="15 16">S64C</strain>
    </source>
</reference>
<dbReference type="AlphaFoldDB" id="A0A1Q8I3H3"/>
<dbReference type="SUPFAM" id="SSF52833">
    <property type="entry name" value="Thioredoxin-like"/>
    <property type="match status" value="1"/>
</dbReference>
<dbReference type="EC" id="1.11.1.24" evidence="3"/>
<dbReference type="NCBIfam" id="NF006960">
    <property type="entry name" value="PRK09437.1"/>
    <property type="match status" value="1"/>
</dbReference>
<evidence type="ECO:0000256" key="2">
    <source>
        <dbReference type="ARBA" id="ARBA00011245"/>
    </source>
</evidence>
<evidence type="ECO:0000256" key="9">
    <source>
        <dbReference type="ARBA" id="ARBA00032824"/>
    </source>
</evidence>
<dbReference type="EMBL" id="MSGO01000007">
    <property type="protein sequence ID" value="OLL15651.1"/>
    <property type="molecule type" value="Genomic_DNA"/>
</dbReference>
<dbReference type="InterPro" id="IPR000866">
    <property type="entry name" value="AhpC/TSA"/>
</dbReference>
<dbReference type="Pfam" id="PF00578">
    <property type="entry name" value="AhpC-TSA"/>
    <property type="match status" value="1"/>
</dbReference>
<evidence type="ECO:0000256" key="6">
    <source>
        <dbReference type="ARBA" id="ARBA00023002"/>
    </source>
</evidence>
<keyword evidence="7" id="KW-1015">Disulfide bond</keyword>
<comment type="catalytic activity">
    <reaction evidence="12">
        <text>a hydroperoxide + [thioredoxin]-dithiol = an alcohol + [thioredoxin]-disulfide + H2O</text>
        <dbReference type="Rhea" id="RHEA:62620"/>
        <dbReference type="Rhea" id="RHEA-COMP:10698"/>
        <dbReference type="Rhea" id="RHEA-COMP:10700"/>
        <dbReference type="ChEBI" id="CHEBI:15377"/>
        <dbReference type="ChEBI" id="CHEBI:29950"/>
        <dbReference type="ChEBI" id="CHEBI:30879"/>
        <dbReference type="ChEBI" id="CHEBI:35924"/>
        <dbReference type="ChEBI" id="CHEBI:50058"/>
        <dbReference type="EC" id="1.11.1.24"/>
    </reaction>
</comment>
<dbReference type="PANTHER" id="PTHR42801:SF4">
    <property type="entry name" value="AHPC_TSA FAMILY PROTEIN"/>
    <property type="match status" value="1"/>
</dbReference>